<organism evidence="1 2">
    <name type="scientific">Hymenobacter cellulosivorans</name>
    <dbReference type="NCBI Taxonomy" id="2932249"/>
    <lineage>
        <taxon>Bacteria</taxon>
        <taxon>Pseudomonadati</taxon>
        <taxon>Bacteroidota</taxon>
        <taxon>Cytophagia</taxon>
        <taxon>Cytophagales</taxon>
        <taxon>Hymenobacteraceae</taxon>
        <taxon>Hymenobacter</taxon>
    </lineage>
</organism>
<evidence type="ECO:0000313" key="1">
    <source>
        <dbReference type="EMBL" id="UOQ54784.1"/>
    </source>
</evidence>
<evidence type="ECO:0008006" key="3">
    <source>
        <dbReference type="Google" id="ProtNLM"/>
    </source>
</evidence>
<reference evidence="1 2" key="1">
    <citation type="submission" date="2022-04" db="EMBL/GenBank/DDBJ databases">
        <title>Hymenobacter sp. isolated from the air.</title>
        <authorList>
            <person name="Won M."/>
            <person name="Lee C.-M."/>
            <person name="Woen H.-Y."/>
            <person name="Kwon S.-W."/>
        </authorList>
    </citation>
    <scope>NUCLEOTIDE SEQUENCE [LARGE SCALE GENOMIC DNA]</scope>
    <source>
        <strain evidence="2">5116 S-27</strain>
    </source>
</reference>
<protein>
    <recommendedName>
        <fullName evidence="3">HNH endonuclease</fullName>
    </recommendedName>
</protein>
<keyword evidence="2" id="KW-1185">Reference proteome</keyword>
<evidence type="ECO:0000313" key="2">
    <source>
        <dbReference type="Proteomes" id="UP000831785"/>
    </source>
</evidence>
<name>A0ABY4FDX0_9BACT</name>
<dbReference type="Proteomes" id="UP000831785">
    <property type="component" value="Chromosome"/>
</dbReference>
<proteinExistence type="predicted"/>
<gene>
    <name evidence="1" type="ORF">MUN80_08490</name>
</gene>
<dbReference type="RefSeq" id="WP_244722272.1">
    <property type="nucleotide sequence ID" value="NZ_CP095049.1"/>
</dbReference>
<dbReference type="EMBL" id="CP095049">
    <property type="protein sequence ID" value="UOQ54784.1"/>
    <property type="molecule type" value="Genomic_DNA"/>
</dbReference>
<accession>A0ABY4FDX0</accession>
<sequence length="197" mass="22828">MYAAQLCIECYSKNNVKGIPDLTIDEALSLPEAEQLILEDRIYAVYNAINRKSICAKCFSQVQVIDAKRTGKNLPFEPFENTLMYKDSNILNELKTQLNENFHFTKITNPATGQSESTWGVFSGDITKPLSIYFYYIAKREEQDRILNFIDRFFENITQKQRKVTFYEAKNWIVEERPNGTSVTKGEEKVLLEVLVK</sequence>